<feature type="region of interest" description="Disordered" evidence="1">
    <location>
        <begin position="83"/>
        <end position="112"/>
    </location>
</feature>
<reference evidence="2 3" key="1">
    <citation type="journal article" date="2014" name="BMC Vet. Res.">
        <title>First report of Corynebacterium pseudotuberculosis from caseous lymphadenitis lesions in Black Alentejano pig (Sus scrofa domesticus).</title>
        <authorList>
            <person name="Oliveira M."/>
            <person name="Barroco C."/>
            <person name="Mottola C."/>
            <person name="Santos R."/>
            <person name="Lemsaddek A."/>
            <person name="Tavares L."/>
            <person name="Semedo-Lemsaddek T."/>
        </authorList>
    </citation>
    <scope>NUCLEOTIDE SEQUENCE [LARGE SCALE GENOMIC DNA]</scope>
    <source>
        <strain evidence="2 3">PO100/5</strain>
    </source>
</reference>
<gene>
    <name evidence="2" type="ORF">CBE74_04125</name>
</gene>
<dbReference type="AlphaFoldDB" id="A0A7Y4LH57"/>
<organism evidence="2 3">
    <name type="scientific">Corynebacterium silvaticum</name>
    <dbReference type="NCBI Taxonomy" id="2320431"/>
    <lineage>
        <taxon>Bacteria</taxon>
        <taxon>Bacillati</taxon>
        <taxon>Actinomycetota</taxon>
        <taxon>Actinomycetes</taxon>
        <taxon>Mycobacteriales</taxon>
        <taxon>Corynebacteriaceae</taxon>
        <taxon>Corynebacterium</taxon>
    </lineage>
</organism>
<reference evidence="2 3" key="3">
    <citation type="journal article" date="2020" name="Int. J. Syst. Evol. Microbiol.">
        <title>Corynebacterium silvaticum sp. nov., a unique group of NTTB corynebacteria in wild boar and roe deer.</title>
        <authorList>
            <person name="Dangel A."/>
            <person name="Berger A."/>
            <person name="Rau J."/>
            <person name="Eisenberg T."/>
            <person name="Kampfer P."/>
            <person name="Margos G."/>
            <person name="Contzen M."/>
            <person name="Busse H.J."/>
            <person name="Konrad R."/>
            <person name="Peters M."/>
            <person name="Sting R."/>
            <person name="Sing A."/>
        </authorList>
    </citation>
    <scope>NUCLEOTIDE SEQUENCE [LARGE SCALE GENOMIC DNA]</scope>
    <source>
        <strain evidence="2 3">PO100/5</strain>
    </source>
</reference>
<evidence type="ECO:0000313" key="3">
    <source>
        <dbReference type="Proteomes" id="UP000195652"/>
    </source>
</evidence>
<feature type="compositionally biased region" description="Polar residues" evidence="1">
    <location>
        <begin position="83"/>
        <end position="98"/>
    </location>
</feature>
<evidence type="ECO:0000313" key="2">
    <source>
        <dbReference type="EMBL" id="ARU45818.1"/>
    </source>
</evidence>
<protein>
    <recommendedName>
        <fullName evidence="4">SAF domain-containing protein</fullName>
    </recommendedName>
</protein>
<evidence type="ECO:0008006" key="4">
    <source>
        <dbReference type="Google" id="ProtNLM"/>
    </source>
</evidence>
<dbReference type="GeneID" id="75007454"/>
<dbReference type="RefSeq" id="WP_087453648.1">
    <property type="nucleotide sequence ID" value="NZ_CP021417.2"/>
</dbReference>
<keyword evidence="3" id="KW-1185">Reference proteome</keyword>
<dbReference type="Proteomes" id="UP000195652">
    <property type="component" value="Chromosome"/>
</dbReference>
<reference evidence="2 3" key="2">
    <citation type="journal article" date="2020" name="Antonie Van Leeuwenhoek">
        <title>Phylogenomic characterisation of a novel corynebacterial species pathogenic to animals.</title>
        <authorList>
            <person name="Moller J."/>
            <person name="Musella L."/>
            <person name="Melnikov V."/>
            <person name="Geissdorfer W."/>
            <person name="Burkovski A."/>
            <person name="Sangal V."/>
        </authorList>
    </citation>
    <scope>NUCLEOTIDE SEQUENCE [LARGE SCALE GENOMIC DNA]</scope>
    <source>
        <strain evidence="2 3">PO100/5</strain>
    </source>
</reference>
<accession>A0A7Y4LH57</accession>
<sequence length="250" mass="27090">MTSFLTILRTPSFRRSILLRRLFAGFLCVLAAVITVRQHHEPHTTVFRYSRDIHLGDLIEHKDLQPISIPTRFLPENALTPVENTQVSHQSDPSSSHEAPTPPPKIFSSEAEKTTRRVAISARPRGAIAVHTDFLPPAQDIANVINNTLGAQGEGLNLVPVRLAQPNLSRLLHPGDRVDLITSDPTSDSTSLVAAGGLVIFVPESGSNKQTHLEHSALIAFPKPEAQLVAAAALIKPMSVIITGTRTQTG</sequence>
<dbReference type="KEGG" id="csil:CBE74_04125"/>
<name>A0A7Y4LH57_9CORY</name>
<reference evidence="2 3" key="4">
    <citation type="journal article" date="2020" name="PLoS ONE">
        <title>Taxonomic classification of strain PO100/5 shows a broader geographic distribution and genetic markers of the recently described Corynebacterium silvaticum.</title>
        <authorList>
            <person name="Viana M.V.C."/>
            <person name="Profeta R."/>
            <person name="da Silva A.L."/>
            <person name="Hurtado R."/>
            <person name="Cerqueira J.C."/>
            <person name="Ribeiro B.F.S."/>
            <person name="Almeida M.O."/>
            <person name="Morais-Rodrigues F."/>
            <person name="Soares S.C."/>
            <person name="Oliveira M."/>
            <person name="Tavares L."/>
            <person name="Figueiredo H."/>
            <person name="Wattam A.R."/>
            <person name="Barh D."/>
            <person name="Ghosh P."/>
            <person name="Silva A."/>
            <person name="Azevedo V."/>
        </authorList>
    </citation>
    <scope>NUCLEOTIDE SEQUENCE [LARGE SCALE GENOMIC DNA]</scope>
    <source>
        <strain evidence="2 3">PO100/5</strain>
    </source>
</reference>
<dbReference type="EMBL" id="CP021417">
    <property type="protein sequence ID" value="ARU45818.1"/>
    <property type="molecule type" value="Genomic_DNA"/>
</dbReference>
<evidence type="ECO:0000256" key="1">
    <source>
        <dbReference type="SAM" id="MobiDB-lite"/>
    </source>
</evidence>
<proteinExistence type="predicted"/>